<protein>
    <recommendedName>
        <fullName evidence="3">Transposase</fullName>
    </recommendedName>
</protein>
<dbReference type="EMBL" id="JFJN01000051">
    <property type="protein sequence ID" value="EZH79572.1"/>
    <property type="molecule type" value="Genomic_DNA"/>
</dbReference>
<dbReference type="Proteomes" id="UP000023842">
    <property type="component" value="Unassembled WGS sequence"/>
</dbReference>
<evidence type="ECO:0000313" key="2">
    <source>
        <dbReference type="Proteomes" id="UP000023842"/>
    </source>
</evidence>
<reference evidence="2" key="1">
    <citation type="journal article" date="2014" name="Genome Announc.">
        <title>Draft Genome Sequence of the algae degrading bacterium Pseudomonas mendocina AD6.</title>
        <authorList>
            <person name="Barney B.M."/>
            <person name="Lenneman E.M."/>
        </authorList>
    </citation>
    <scope>NUCLEOTIDE SEQUENCE [LARGE SCALE GENOMIC DNA]</scope>
    <source>
        <strain evidence="2">AD6</strain>
    </source>
</reference>
<evidence type="ECO:0000313" key="1">
    <source>
        <dbReference type="EMBL" id="EZH79572.1"/>
    </source>
</evidence>
<comment type="caution">
    <text evidence="1">The sequence shown here is derived from an EMBL/GenBank/DDBJ whole genome shotgun (WGS) entry which is preliminary data.</text>
</comment>
<name>A0ABN0SAS9_9GAMM</name>
<accession>A0ABN0SAS9</accession>
<keyword evidence="2" id="KW-1185">Reference proteome</keyword>
<sequence>MVDAAYDQINKVVDTHKRTFVVNSAKRQRYSFRHELDQTGKVTFDSRTIDQRWTDDYDLHTGLIPQSHQTMLGLKLRNSVRIFWSRLIRGIKIATRNSRLTINFN</sequence>
<gene>
    <name evidence="1" type="ORF">AU05_16555</name>
</gene>
<organism evidence="1 2">
    <name type="scientific">Ectopseudomonas composti</name>
    <dbReference type="NCBI Taxonomy" id="658457"/>
    <lineage>
        <taxon>Bacteria</taxon>
        <taxon>Pseudomonadati</taxon>
        <taxon>Pseudomonadota</taxon>
        <taxon>Gammaproteobacteria</taxon>
        <taxon>Pseudomonadales</taxon>
        <taxon>Pseudomonadaceae</taxon>
        <taxon>Ectopseudomonas</taxon>
    </lineage>
</organism>
<evidence type="ECO:0008006" key="3">
    <source>
        <dbReference type="Google" id="ProtNLM"/>
    </source>
</evidence>
<proteinExistence type="predicted"/>